<dbReference type="HOGENOM" id="CLU_792672_0_0_1"/>
<sequence>MATSVRQNQSLGEKKSPSAACLSVLSRPRKLILEDPEKQRSHLLHVANTRKSAGSTRTVAEFTVGNIGAGAAGLFTAMLFDYLNGRSPSLNVKSHLLETDQEGVEVWLYTYKFPHKTDQPSIGPHDYYDVGAMRFPEVATMESLPITAQHTPASTLVDEQMQSLKTIYGYERSKMYWNVLMERIDPYSEAVLVNSKIPARLGAFAYFGLGPFSHWYEDPTRSDGKYIVIGEAASAQHAWIVGSLESALRGVDQFLWNHSAGSDAAALATQAYTDNKIPGPFGPAPAEYKRSDDIQIPEDSKSKVGPEVMPSPRGELAGMQVLLESISLKRRDLVIRVVSPKSRSHRFWNF</sequence>
<dbReference type="EMBL" id="KL660083">
    <property type="protein sequence ID" value="KFA67867.1"/>
    <property type="molecule type" value="Genomic_DNA"/>
</dbReference>
<dbReference type="OrthoDB" id="7777654at2759"/>
<evidence type="ECO:0000313" key="2">
    <source>
        <dbReference type="Proteomes" id="UP000028524"/>
    </source>
</evidence>
<dbReference type="AlphaFoldDB" id="A0A084QV82"/>
<dbReference type="InParanoid" id="A0A084QV82"/>
<dbReference type="Proteomes" id="UP000028524">
    <property type="component" value="Unassembled WGS sequence"/>
</dbReference>
<dbReference type="Gene3D" id="1.10.10.1620">
    <property type="match status" value="1"/>
</dbReference>
<proteinExistence type="predicted"/>
<reference evidence="1 2" key="1">
    <citation type="journal article" date="2014" name="BMC Genomics">
        <title>Comparative genome sequencing reveals chemotype-specific gene clusters in the toxigenic black mold Stachybotrys.</title>
        <authorList>
            <person name="Semeiks J."/>
            <person name="Borek D."/>
            <person name="Otwinowski Z."/>
            <person name="Grishin N.V."/>
        </authorList>
    </citation>
    <scope>NUCLEOTIDE SEQUENCE [LARGE SCALE GENOMIC DNA]</scope>
    <source>
        <strain evidence="1 2">IBT 40285</strain>
    </source>
</reference>
<keyword evidence="2" id="KW-1185">Reference proteome</keyword>
<gene>
    <name evidence="1" type="ORF">S40285_08726</name>
</gene>
<protein>
    <recommendedName>
        <fullName evidence="3">Amine oxidase domain-containing protein</fullName>
    </recommendedName>
</protein>
<dbReference type="STRING" id="1283841.A0A084QV82"/>
<evidence type="ECO:0000313" key="1">
    <source>
        <dbReference type="EMBL" id="KFA67867.1"/>
    </source>
</evidence>
<organism evidence="1 2">
    <name type="scientific">Stachybotrys chlorohalonatus (strain IBT 40285)</name>
    <dbReference type="NCBI Taxonomy" id="1283841"/>
    <lineage>
        <taxon>Eukaryota</taxon>
        <taxon>Fungi</taxon>
        <taxon>Dikarya</taxon>
        <taxon>Ascomycota</taxon>
        <taxon>Pezizomycotina</taxon>
        <taxon>Sordariomycetes</taxon>
        <taxon>Hypocreomycetidae</taxon>
        <taxon>Hypocreales</taxon>
        <taxon>Stachybotryaceae</taxon>
        <taxon>Stachybotrys</taxon>
    </lineage>
</organism>
<accession>A0A084QV82</accession>
<name>A0A084QV82_STAC4</name>
<evidence type="ECO:0008006" key="3">
    <source>
        <dbReference type="Google" id="ProtNLM"/>
    </source>
</evidence>